<feature type="domain" description="ABC-type transport auxiliary lipoprotein component" evidence="1">
    <location>
        <begin position="39"/>
        <end position="200"/>
    </location>
</feature>
<name>A0A8G2BFV7_9PROT</name>
<gene>
    <name evidence="2" type="ORF">SAMN05660686_01341</name>
</gene>
<reference evidence="2 3" key="1">
    <citation type="submission" date="2016-10" db="EMBL/GenBank/DDBJ databases">
        <authorList>
            <person name="Varghese N."/>
            <person name="Submissions S."/>
        </authorList>
    </citation>
    <scope>NUCLEOTIDE SEQUENCE [LARGE SCALE GENOMIC DNA]</scope>
    <source>
        <strain evidence="2 3">DSM 18839</strain>
    </source>
</reference>
<dbReference type="PROSITE" id="PS51318">
    <property type="entry name" value="TAT"/>
    <property type="match status" value="1"/>
</dbReference>
<dbReference type="SUPFAM" id="SSF159594">
    <property type="entry name" value="XCC0632-like"/>
    <property type="match status" value="1"/>
</dbReference>
<dbReference type="Proteomes" id="UP000198615">
    <property type="component" value="Unassembled WGS sequence"/>
</dbReference>
<dbReference type="Gene3D" id="3.40.50.10610">
    <property type="entry name" value="ABC-type transport auxiliary lipoprotein component"/>
    <property type="match status" value="1"/>
</dbReference>
<dbReference type="AlphaFoldDB" id="A0A8G2BFV7"/>
<evidence type="ECO:0000313" key="3">
    <source>
        <dbReference type="Proteomes" id="UP000198615"/>
    </source>
</evidence>
<dbReference type="EMBL" id="FNBW01000003">
    <property type="protein sequence ID" value="SDF43617.1"/>
    <property type="molecule type" value="Genomic_DNA"/>
</dbReference>
<dbReference type="OrthoDB" id="9808689at2"/>
<protein>
    <submittedName>
        <fullName evidence="2">Cholesterol transport system auxiliary component</fullName>
    </submittedName>
</protein>
<accession>A0A8G2BFV7</accession>
<sequence>MTDLRRRTFLARGMAAAGAAGLTAACSQLPIGKRPPQMYTLTPKSTYPADLPEAPWQLAVERPSAPAGLSSARIAVAREPLTLDYYAGVAWVDDAPNMVQRLLIESFENSNRIIGVGRDGVSFRSDFTLKVELREFQAEYFDGAEIPTINVRVNVKMVQMPQRTITASQGFETKRPAPSNRMSDIVHTFDAALGIVLRDVVVWTLRLS</sequence>
<evidence type="ECO:0000259" key="1">
    <source>
        <dbReference type="Pfam" id="PF03886"/>
    </source>
</evidence>
<dbReference type="InterPro" id="IPR006311">
    <property type="entry name" value="TAT_signal"/>
</dbReference>
<dbReference type="Pfam" id="PF03886">
    <property type="entry name" value="ABC_trans_aux"/>
    <property type="match status" value="1"/>
</dbReference>
<comment type="caution">
    <text evidence="2">The sequence shown here is derived from an EMBL/GenBank/DDBJ whole genome shotgun (WGS) entry which is preliminary data.</text>
</comment>
<proteinExistence type="predicted"/>
<evidence type="ECO:0000313" key="2">
    <source>
        <dbReference type="EMBL" id="SDF43617.1"/>
    </source>
</evidence>
<organism evidence="2 3">
    <name type="scientific">Thalassobaculum litoreum DSM 18839</name>
    <dbReference type="NCBI Taxonomy" id="1123362"/>
    <lineage>
        <taxon>Bacteria</taxon>
        <taxon>Pseudomonadati</taxon>
        <taxon>Pseudomonadota</taxon>
        <taxon>Alphaproteobacteria</taxon>
        <taxon>Rhodospirillales</taxon>
        <taxon>Thalassobaculaceae</taxon>
        <taxon>Thalassobaculum</taxon>
    </lineage>
</organism>
<dbReference type="RefSeq" id="WP_093149083.1">
    <property type="nucleotide sequence ID" value="NZ_FNBW01000003.1"/>
</dbReference>
<dbReference type="PROSITE" id="PS51257">
    <property type="entry name" value="PROKAR_LIPOPROTEIN"/>
    <property type="match status" value="1"/>
</dbReference>
<keyword evidence="3" id="KW-1185">Reference proteome</keyword>
<dbReference type="InterPro" id="IPR005586">
    <property type="entry name" value="ABC_trans_aux"/>
</dbReference>